<proteinExistence type="predicted"/>
<name>A0A399RC22_9PROT</name>
<keyword evidence="2" id="KW-1185">Reference proteome</keyword>
<comment type="caution">
    <text evidence="1">The sequence shown here is derived from an EMBL/GenBank/DDBJ whole genome shotgun (WGS) entry which is preliminary data.</text>
</comment>
<gene>
    <name evidence="1" type="ORF">D1222_11685</name>
</gene>
<sequence length="166" mass="17513">MGKYALRRARPTEVVETLKLGETLVGGALARPEVVATVDAITQMTIWNTGDPIAGIFLVVPVTEEGRAAVENGSFNPADPAIRHIAPANTPIFGVYCGIYAGATREARKSVLMAAGDLRLNAFAPVPTYARGATEDGARSMLTLGYRPLQGGLKDLFVSDPVSADQ</sequence>
<organism evidence="1 2">
    <name type="scientific">Henriciella algicola</name>
    <dbReference type="NCBI Taxonomy" id="1608422"/>
    <lineage>
        <taxon>Bacteria</taxon>
        <taxon>Pseudomonadati</taxon>
        <taxon>Pseudomonadota</taxon>
        <taxon>Alphaproteobacteria</taxon>
        <taxon>Hyphomonadales</taxon>
        <taxon>Hyphomonadaceae</taxon>
        <taxon>Henriciella</taxon>
    </lineage>
</organism>
<reference evidence="1 2" key="1">
    <citation type="submission" date="2018-08" db="EMBL/GenBank/DDBJ databases">
        <title>Henriciella mobilis sp. nov., isolated from seawater.</title>
        <authorList>
            <person name="Cheng H."/>
            <person name="Wu Y.-H."/>
            <person name="Xu X.-W."/>
            <person name="Guo L.-L."/>
        </authorList>
    </citation>
    <scope>NUCLEOTIDE SEQUENCE [LARGE SCALE GENOMIC DNA]</scope>
    <source>
        <strain evidence="1 2">CCUG67844</strain>
    </source>
</reference>
<dbReference type="EMBL" id="QWGA01000007">
    <property type="protein sequence ID" value="RIJ29020.1"/>
    <property type="molecule type" value="Genomic_DNA"/>
</dbReference>
<accession>A0A399RC22</accession>
<protein>
    <submittedName>
        <fullName evidence="1">Uncharacterized protein</fullName>
    </submittedName>
</protein>
<dbReference type="AlphaFoldDB" id="A0A399RC22"/>
<evidence type="ECO:0000313" key="1">
    <source>
        <dbReference type="EMBL" id="RIJ29020.1"/>
    </source>
</evidence>
<dbReference type="Proteomes" id="UP000265845">
    <property type="component" value="Unassembled WGS sequence"/>
</dbReference>
<evidence type="ECO:0000313" key="2">
    <source>
        <dbReference type="Proteomes" id="UP000265845"/>
    </source>
</evidence>